<protein>
    <recommendedName>
        <fullName evidence="2">GIY-YIG domain-containing protein</fullName>
    </recommendedName>
</protein>
<name>A0A1G2PXB0_9BACT</name>
<evidence type="ECO:0000313" key="3">
    <source>
        <dbReference type="EMBL" id="OHA52950.1"/>
    </source>
</evidence>
<dbReference type="PROSITE" id="PS50164">
    <property type="entry name" value="GIY_YIG"/>
    <property type="match status" value="1"/>
</dbReference>
<dbReference type="Pfam" id="PF01541">
    <property type="entry name" value="GIY-YIG"/>
    <property type="match status" value="1"/>
</dbReference>
<evidence type="ECO:0000256" key="1">
    <source>
        <dbReference type="ARBA" id="ARBA00007435"/>
    </source>
</evidence>
<dbReference type="InterPro" id="IPR000305">
    <property type="entry name" value="GIY-YIG_endonuc"/>
</dbReference>
<dbReference type="PANTHER" id="PTHR34477">
    <property type="entry name" value="UPF0213 PROTEIN YHBQ"/>
    <property type="match status" value="1"/>
</dbReference>
<organism evidence="3 4">
    <name type="scientific">Candidatus Terrybacteria bacterium RIFCSPLOWO2_01_FULL_40_23</name>
    <dbReference type="NCBI Taxonomy" id="1802366"/>
    <lineage>
        <taxon>Bacteria</taxon>
        <taxon>Candidatus Terryibacteriota</taxon>
    </lineage>
</organism>
<evidence type="ECO:0000259" key="2">
    <source>
        <dbReference type="PROSITE" id="PS50164"/>
    </source>
</evidence>
<dbReference type="InterPro" id="IPR035901">
    <property type="entry name" value="GIY-YIG_endonuc_sf"/>
</dbReference>
<dbReference type="SUPFAM" id="SSF82771">
    <property type="entry name" value="GIY-YIG endonuclease"/>
    <property type="match status" value="1"/>
</dbReference>
<evidence type="ECO:0000313" key="4">
    <source>
        <dbReference type="Proteomes" id="UP000176951"/>
    </source>
</evidence>
<comment type="similarity">
    <text evidence="1">Belongs to the UPF0213 family.</text>
</comment>
<dbReference type="PANTHER" id="PTHR34477:SF1">
    <property type="entry name" value="UPF0213 PROTEIN YHBQ"/>
    <property type="match status" value="1"/>
</dbReference>
<gene>
    <name evidence="3" type="ORF">A3A97_04055</name>
</gene>
<reference evidence="3 4" key="1">
    <citation type="journal article" date="2016" name="Nat. Commun.">
        <title>Thousands of microbial genomes shed light on interconnected biogeochemical processes in an aquifer system.</title>
        <authorList>
            <person name="Anantharaman K."/>
            <person name="Brown C.T."/>
            <person name="Hug L.A."/>
            <person name="Sharon I."/>
            <person name="Castelle C.J."/>
            <person name="Probst A.J."/>
            <person name="Thomas B.C."/>
            <person name="Singh A."/>
            <person name="Wilkins M.J."/>
            <person name="Karaoz U."/>
            <person name="Brodie E.L."/>
            <person name="Williams K.H."/>
            <person name="Hubbard S.S."/>
            <person name="Banfield J.F."/>
        </authorList>
    </citation>
    <scope>NUCLEOTIDE SEQUENCE [LARGE SCALE GENOMIC DNA]</scope>
</reference>
<accession>A0A1G2PXB0</accession>
<feature type="domain" description="GIY-YIG" evidence="2">
    <location>
        <begin position="1"/>
        <end position="75"/>
    </location>
</feature>
<dbReference type="Gene3D" id="3.40.1440.10">
    <property type="entry name" value="GIY-YIG endonuclease"/>
    <property type="match status" value="1"/>
</dbReference>
<comment type="caution">
    <text evidence="3">The sequence shown here is derived from an EMBL/GenBank/DDBJ whole genome shotgun (WGS) entry which is preliminary data.</text>
</comment>
<dbReference type="AlphaFoldDB" id="A0A1G2PXB0"/>
<dbReference type="CDD" id="cd10456">
    <property type="entry name" value="GIY-YIG_UPF0213"/>
    <property type="match status" value="1"/>
</dbReference>
<proteinExistence type="inferred from homology"/>
<dbReference type="InterPro" id="IPR050190">
    <property type="entry name" value="UPF0213_domain"/>
</dbReference>
<dbReference type="EMBL" id="MHSW01000002">
    <property type="protein sequence ID" value="OHA52950.1"/>
    <property type="molecule type" value="Genomic_DNA"/>
</dbReference>
<dbReference type="SMART" id="SM00465">
    <property type="entry name" value="GIYc"/>
    <property type="match status" value="1"/>
</dbReference>
<sequence length="87" mass="10673">MYFVYIIKNSTGKLYIGISKNPKQRIQEHNSERGANFTKYTPTYRIVFLEKYSRLIEARRREIQIKKWRREKKDMLINRYQQGLNTI</sequence>
<dbReference type="Proteomes" id="UP000176951">
    <property type="component" value="Unassembled WGS sequence"/>
</dbReference>